<proteinExistence type="predicted"/>
<dbReference type="AlphaFoldDB" id="A0A212ADQ4"/>
<organism evidence="1 2">
    <name type="scientific">Haematobacter genomosp. 1</name>
    <dbReference type="NCBI Taxonomy" id="366618"/>
    <lineage>
        <taxon>Bacteria</taxon>
        <taxon>Pseudomonadati</taxon>
        <taxon>Pseudomonadota</taxon>
        <taxon>Alphaproteobacteria</taxon>
        <taxon>Rhodobacterales</taxon>
        <taxon>Paracoccaceae</taxon>
        <taxon>Haematobacter</taxon>
    </lineage>
</organism>
<dbReference type="OrthoDB" id="9815292at2"/>
<comment type="caution">
    <text evidence="1">The sequence shown here is derived from an EMBL/GenBank/DDBJ whole genome shotgun (WGS) entry which is preliminary data.</text>
</comment>
<dbReference type="Proteomes" id="UP000196878">
    <property type="component" value="Unassembled WGS sequence"/>
</dbReference>
<sequence>MVLRWQAEVKAAWKAPVEVVRRRMKLAEACGLTYREYTLEILERGRWLTPGQDSARIAQIIAGR</sequence>
<accession>A0A212ADQ4</accession>
<evidence type="ECO:0000313" key="1">
    <source>
        <dbReference type="EMBL" id="OWJ79075.1"/>
    </source>
</evidence>
<protein>
    <submittedName>
        <fullName evidence="1">Uncharacterized protein</fullName>
    </submittedName>
</protein>
<gene>
    <name evidence="1" type="ORF">CDV49_07970</name>
</gene>
<reference evidence="1 2" key="1">
    <citation type="submission" date="2016-12" db="EMBL/GenBank/DDBJ databases">
        <title>Comparison of Traditional DNA-DNA Hybridization with In Silico Genomic Analysis.</title>
        <authorList>
            <person name="Nicholson A.C."/>
            <person name="Humrighouse B.W."/>
            <person name="Graziano J."/>
            <person name="Lasker B."/>
            <person name="Whitney A.M."/>
            <person name="Mcquiston J.R."/>
        </authorList>
    </citation>
    <scope>NUCLEOTIDE SEQUENCE [LARGE SCALE GENOMIC DNA]</scope>
    <source>
        <strain evidence="1 2">H2240</strain>
    </source>
</reference>
<dbReference type="EMBL" id="NIPW01000010">
    <property type="protein sequence ID" value="OWJ79075.1"/>
    <property type="molecule type" value="Genomic_DNA"/>
</dbReference>
<name>A0A212ADQ4_9RHOB</name>
<evidence type="ECO:0000313" key="2">
    <source>
        <dbReference type="Proteomes" id="UP000196878"/>
    </source>
</evidence>
<keyword evidence="2" id="KW-1185">Reference proteome</keyword>